<dbReference type="EMBL" id="PDKN01000004">
    <property type="protein sequence ID" value="RXJ57550.1"/>
    <property type="molecule type" value="Genomic_DNA"/>
</dbReference>
<proteinExistence type="predicted"/>
<name>A0A4V1LNX6_9BACT</name>
<dbReference type="OrthoDB" id="5415101at2"/>
<dbReference type="RefSeq" id="WP_128996121.1">
    <property type="nucleotide sequence ID" value="NZ_PDKN01000004.1"/>
</dbReference>
<gene>
    <name evidence="2" type="ORF">CRV04_06990</name>
</gene>
<dbReference type="AlphaFoldDB" id="A0A4V1LNX6"/>
<protein>
    <recommendedName>
        <fullName evidence="4">DUF4198 domain-containing protein</fullName>
    </recommendedName>
</protein>
<accession>A0A4V1LNX6</accession>
<dbReference type="InterPro" id="IPR019613">
    <property type="entry name" value="DUF4198"/>
</dbReference>
<keyword evidence="3" id="KW-1185">Reference proteome</keyword>
<feature type="signal peptide" evidence="1">
    <location>
        <begin position="1"/>
        <end position="21"/>
    </location>
</feature>
<evidence type="ECO:0008006" key="4">
    <source>
        <dbReference type="Google" id="ProtNLM"/>
    </source>
</evidence>
<sequence length="269" mass="29675">MNISKIIVAGTLTASSLFAHSLWVNSFNSTTPKGGHTTVSIGWGHHLSIDDSVPTKMKLNSFNLIDPSNQAIALEMPLEKVEEIYKDAQLAISKSNMAMQKISFQEKALKGTYSVALATKTGYFTKYIDIKGKERFKRLSKDKITDAKKILQSNQINTFAKSYFVFNQWSAPKPVGHPIELIPTNDFTTINQSEGVTFDVLLEGKPLSSGYVTAKSALNPRANALFAPVKKGKASFVVPHKGVWIFNVTHKTESDITHIQKTSATLNIQ</sequence>
<dbReference type="Proteomes" id="UP000290657">
    <property type="component" value="Unassembled WGS sequence"/>
</dbReference>
<evidence type="ECO:0000256" key="1">
    <source>
        <dbReference type="SAM" id="SignalP"/>
    </source>
</evidence>
<dbReference type="Pfam" id="PF10670">
    <property type="entry name" value="DUF4198"/>
    <property type="match status" value="1"/>
</dbReference>
<evidence type="ECO:0000313" key="3">
    <source>
        <dbReference type="Proteomes" id="UP000290657"/>
    </source>
</evidence>
<feature type="chain" id="PRO_5020321948" description="DUF4198 domain-containing protein" evidence="1">
    <location>
        <begin position="22"/>
        <end position="269"/>
    </location>
</feature>
<evidence type="ECO:0000313" key="2">
    <source>
        <dbReference type="EMBL" id="RXJ57550.1"/>
    </source>
</evidence>
<comment type="caution">
    <text evidence="2">The sequence shown here is derived from an EMBL/GenBank/DDBJ whole genome shotgun (WGS) entry which is preliminary data.</text>
</comment>
<organism evidence="2 3">
    <name type="scientific">Candidatus Marinarcus aquaticus</name>
    <dbReference type="NCBI Taxonomy" id="2044504"/>
    <lineage>
        <taxon>Bacteria</taxon>
        <taxon>Pseudomonadati</taxon>
        <taxon>Campylobacterota</taxon>
        <taxon>Epsilonproteobacteria</taxon>
        <taxon>Campylobacterales</taxon>
        <taxon>Arcobacteraceae</taxon>
        <taxon>Candidatus Marinarcus</taxon>
    </lineage>
</organism>
<reference evidence="2 3" key="1">
    <citation type="submission" date="2017-10" db="EMBL/GenBank/DDBJ databases">
        <title>Genomics of the genus Arcobacter.</title>
        <authorList>
            <person name="Perez-Cataluna A."/>
            <person name="Figueras M.J."/>
        </authorList>
    </citation>
    <scope>NUCLEOTIDE SEQUENCE [LARGE SCALE GENOMIC DNA]</scope>
    <source>
        <strain evidence="2 3">CECT 8987</strain>
    </source>
</reference>
<keyword evidence="1" id="KW-0732">Signal</keyword>